<dbReference type="Proteomes" id="UP000078200">
    <property type="component" value="Unassembled WGS sequence"/>
</dbReference>
<keyword evidence="3" id="KW-1185">Reference proteome</keyword>
<evidence type="ECO:0000256" key="1">
    <source>
        <dbReference type="SAM" id="Phobius"/>
    </source>
</evidence>
<feature type="transmembrane region" description="Helical" evidence="1">
    <location>
        <begin position="21"/>
        <end position="41"/>
    </location>
</feature>
<organism evidence="2 3">
    <name type="scientific">Glossina austeni</name>
    <name type="common">Savannah tsetse fly</name>
    <dbReference type="NCBI Taxonomy" id="7395"/>
    <lineage>
        <taxon>Eukaryota</taxon>
        <taxon>Metazoa</taxon>
        <taxon>Ecdysozoa</taxon>
        <taxon>Arthropoda</taxon>
        <taxon>Hexapoda</taxon>
        <taxon>Insecta</taxon>
        <taxon>Pterygota</taxon>
        <taxon>Neoptera</taxon>
        <taxon>Endopterygota</taxon>
        <taxon>Diptera</taxon>
        <taxon>Brachycera</taxon>
        <taxon>Muscomorpha</taxon>
        <taxon>Hippoboscoidea</taxon>
        <taxon>Glossinidae</taxon>
        <taxon>Glossina</taxon>
    </lineage>
</organism>
<dbReference type="EnsemblMetazoa" id="GAUT004699-RA">
    <property type="protein sequence ID" value="GAUT004699-PA"/>
    <property type="gene ID" value="GAUT004699"/>
</dbReference>
<keyword evidence="1" id="KW-0472">Membrane</keyword>
<accession>A0A1A9UH31</accession>
<keyword evidence="1" id="KW-1133">Transmembrane helix</keyword>
<name>A0A1A9UH31_GLOAU</name>
<proteinExistence type="predicted"/>
<keyword evidence="1" id="KW-0812">Transmembrane</keyword>
<sequence>MKELINQSLGCRHFILQRFQYVSALNLLLLLSTIVYVVPYFRIVRDFLPSSSSAASEKLNDVSYSFSVIAQMLGKGKLLSISCNGCIIHLGVTVFHDSVAISYSNDNDFN</sequence>
<dbReference type="VEuPathDB" id="VectorBase:GAUT004699"/>
<evidence type="ECO:0000313" key="3">
    <source>
        <dbReference type="Proteomes" id="UP000078200"/>
    </source>
</evidence>
<evidence type="ECO:0000313" key="2">
    <source>
        <dbReference type="EnsemblMetazoa" id="GAUT004699-PA"/>
    </source>
</evidence>
<reference evidence="2" key="1">
    <citation type="submission" date="2020-05" db="UniProtKB">
        <authorList>
            <consortium name="EnsemblMetazoa"/>
        </authorList>
    </citation>
    <scope>IDENTIFICATION</scope>
    <source>
        <strain evidence="2">TTRI</strain>
    </source>
</reference>
<protein>
    <submittedName>
        <fullName evidence="2">Uncharacterized protein</fullName>
    </submittedName>
</protein>
<dbReference type="AlphaFoldDB" id="A0A1A9UH31"/>